<dbReference type="InterPro" id="IPR013078">
    <property type="entry name" value="His_Pase_superF_clade-1"/>
</dbReference>
<feature type="active site" description="Tele-phosphohistidine intermediate" evidence="1">
    <location>
        <position position="8"/>
    </location>
</feature>
<dbReference type="EMBL" id="JWIY01000001">
    <property type="protein sequence ID" value="KIC78893.1"/>
    <property type="molecule type" value="Genomic_DNA"/>
</dbReference>
<reference evidence="3 4" key="1">
    <citation type="submission" date="2014-12" db="EMBL/GenBank/DDBJ databases">
        <title>Partial genome sequence of Streptococcus constellatus KCOM 1650 (= ChDC B144).</title>
        <authorList>
            <person name="Kook J.-K."/>
            <person name="Park S.-N."/>
            <person name="Lim Y.K."/>
            <person name="Jo E."/>
        </authorList>
    </citation>
    <scope>NUCLEOTIDE SEQUENCE [LARGE SCALE GENOMIC DNA]</scope>
    <source>
        <strain evidence="3 4">KCOM 1650</strain>
    </source>
</reference>
<dbReference type="STRING" id="862969.SCI_1355"/>
<dbReference type="Proteomes" id="UP000031339">
    <property type="component" value="Unassembled WGS sequence"/>
</dbReference>
<dbReference type="InterPro" id="IPR050275">
    <property type="entry name" value="PGM_Phosphatase"/>
</dbReference>
<dbReference type="GO" id="GO:0016791">
    <property type="term" value="F:phosphatase activity"/>
    <property type="evidence" value="ECO:0007669"/>
    <property type="project" value="TreeGrafter"/>
</dbReference>
<dbReference type="AlphaFoldDB" id="A0A0C1HXS7"/>
<name>A0A0C1HXS7_STRCV</name>
<feature type="active site" description="Proton donor/acceptor" evidence="1">
    <location>
        <position position="84"/>
    </location>
</feature>
<gene>
    <name evidence="3" type="ORF">RN79_04825</name>
</gene>
<dbReference type="GeneID" id="93847357"/>
<organism evidence="3 4">
    <name type="scientific">Streptococcus constellatus</name>
    <dbReference type="NCBI Taxonomy" id="76860"/>
    <lineage>
        <taxon>Bacteria</taxon>
        <taxon>Bacillati</taxon>
        <taxon>Bacillota</taxon>
        <taxon>Bacilli</taxon>
        <taxon>Lactobacillales</taxon>
        <taxon>Streptococcaceae</taxon>
        <taxon>Streptococcus</taxon>
        <taxon>Streptococcus anginosus group</taxon>
    </lineage>
</organism>
<evidence type="ECO:0000256" key="1">
    <source>
        <dbReference type="PIRSR" id="PIRSR613078-1"/>
    </source>
</evidence>
<evidence type="ECO:0000256" key="2">
    <source>
        <dbReference type="PIRSR" id="PIRSR613078-2"/>
    </source>
</evidence>
<evidence type="ECO:0000313" key="3">
    <source>
        <dbReference type="EMBL" id="KIC78893.1"/>
    </source>
</evidence>
<dbReference type="GO" id="GO:0005737">
    <property type="term" value="C:cytoplasm"/>
    <property type="evidence" value="ECO:0007669"/>
    <property type="project" value="TreeGrafter"/>
</dbReference>
<dbReference type="SUPFAM" id="SSF53254">
    <property type="entry name" value="Phosphoglycerate mutase-like"/>
    <property type="match status" value="1"/>
</dbReference>
<dbReference type="SMART" id="SM00855">
    <property type="entry name" value="PGAM"/>
    <property type="match status" value="1"/>
</dbReference>
<proteinExistence type="predicted"/>
<feature type="binding site" evidence="2">
    <location>
        <position position="58"/>
    </location>
    <ligand>
        <name>substrate</name>
    </ligand>
</feature>
<sequence length="213" mass="24114">MKLYFVRHGKTQWNLEGRFQGANGDSPLLETSIKELHLLGKHLSHIKFDKIFSSDLPRAMATAQIICSENQYSSVVEPHTELREWQLGSLEGQKISTITAIYPHQMEAFRHNLAKFNNSIFGAESVYHTTRRTIGFIKSQNKHSYENLLFVGHGANLTASLRLLLGYDFAQLRQQGGLANGSVTVLETQDFGHFTLLDWNNVDHLETIETVSV</sequence>
<dbReference type="Pfam" id="PF00300">
    <property type="entry name" value="His_Phos_1"/>
    <property type="match status" value="1"/>
</dbReference>
<dbReference type="InterPro" id="IPR029033">
    <property type="entry name" value="His_PPase_superfam"/>
</dbReference>
<feature type="binding site" evidence="2">
    <location>
        <begin position="7"/>
        <end position="14"/>
    </location>
    <ligand>
        <name>substrate</name>
    </ligand>
</feature>
<dbReference type="RefSeq" id="WP_006268068.1">
    <property type="nucleotide sequence ID" value="NZ_CP068213.1"/>
</dbReference>
<dbReference type="CDD" id="cd07067">
    <property type="entry name" value="HP_PGM_like"/>
    <property type="match status" value="1"/>
</dbReference>
<accession>A0A0C1HXS7</accession>
<comment type="caution">
    <text evidence="3">The sequence shown here is derived from an EMBL/GenBank/DDBJ whole genome shotgun (WGS) entry which is preliminary data.</text>
</comment>
<evidence type="ECO:0000313" key="4">
    <source>
        <dbReference type="Proteomes" id="UP000031339"/>
    </source>
</evidence>
<dbReference type="eggNOG" id="COG0406">
    <property type="taxonomic scope" value="Bacteria"/>
</dbReference>
<dbReference type="PANTHER" id="PTHR48100">
    <property type="entry name" value="BROAD-SPECIFICITY PHOSPHATASE YOR283W-RELATED"/>
    <property type="match status" value="1"/>
</dbReference>
<dbReference type="PATRIC" id="fig|76860.7.peg.219"/>
<protein>
    <submittedName>
        <fullName evidence="3">Phosphoglycerate mutase</fullName>
    </submittedName>
</protein>
<dbReference type="PANTHER" id="PTHR48100:SF1">
    <property type="entry name" value="HISTIDINE PHOSPHATASE FAMILY PROTEIN-RELATED"/>
    <property type="match status" value="1"/>
</dbReference>
<dbReference type="OrthoDB" id="9782128at2"/>
<dbReference type="Gene3D" id="3.40.50.1240">
    <property type="entry name" value="Phosphoglycerate mutase-like"/>
    <property type="match status" value="1"/>
</dbReference>